<keyword evidence="1" id="KW-1133">Transmembrane helix</keyword>
<reference evidence="2" key="1">
    <citation type="submission" date="2014-11" db="EMBL/GenBank/DDBJ databases">
        <authorList>
            <person name="Amaro Gonzalez C."/>
        </authorList>
    </citation>
    <scope>NUCLEOTIDE SEQUENCE</scope>
</reference>
<feature type="transmembrane region" description="Helical" evidence="1">
    <location>
        <begin position="12"/>
        <end position="38"/>
    </location>
</feature>
<name>A0A0E9UFV1_ANGAN</name>
<evidence type="ECO:0000256" key="1">
    <source>
        <dbReference type="SAM" id="Phobius"/>
    </source>
</evidence>
<protein>
    <submittedName>
        <fullName evidence="2">Uncharacterized protein</fullName>
    </submittedName>
</protein>
<keyword evidence="1" id="KW-0472">Membrane</keyword>
<dbReference type="EMBL" id="GBXM01043891">
    <property type="protein sequence ID" value="JAH64686.1"/>
    <property type="molecule type" value="Transcribed_RNA"/>
</dbReference>
<reference evidence="2" key="2">
    <citation type="journal article" date="2015" name="Fish Shellfish Immunol.">
        <title>Early steps in the European eel (Anguilla anguilla)-Vibrio vulnificus interaction in the gills: Role of the RtxA13 toxin.</title>
        <authorList>
            <person name="Callol A."/>
            <person name="Pajuelo D."/>
            <person name="Ebbesson L."/>
            <person name="Teles M."/>
            <person name="MacKenzie S."/>
            <person name="Amaro C."/>
        </authorList>
    </citation>
    <scope>NUCLEOTIDE SEQUENCE</scope>
</reference>
<keyword evidence="1" id="KW-0812">Transmembrane</keyword>
<dbReference type="AlphaFoldDB" id="A0A0E9UFV1"/>
<evidence type="ECO:0000313" key="2">
    <source>
        <dbReference type="EMBL" id="JAH64686.1"/>
    </source>
</evidence>
<accession>A0A0E9UFV1</accession>
<proteinExistence type="predicted"/>
<dbReference type="EMBL" id="GBXM01049988">
    <property type="protein sequence ID" value="JAH58589.1"/>
    <property type="molecule type" value="Transcribed_RNA"/>
</dbReference>
<sequence>MPLSLFRERVTHSVSVIIIIILIIMHLQNLNVILYFCYL</sequence>
<organism evidence="2">
    <name type="scientific">Anguilla anguilla</name>
    <name type="common">European freshwater eel</name>
    <name type="synonym">Muraena anguilla</name>
    <dbReference type="NCBI Taxonomy" id="7936"/>
    <lineage>
        <taxon>Eukaryota</taxon>
        <taxon>Metazoa</taxon>
        <taxon>Chordata</taxon>
        <taxon>Craniata</taxon>
        <taxon>Vertebrata</taxon>
        <taxon>Euteleostomi</taxon>
        <taxon>Actinopterygii</taxon>
        <taxon>Neopterygii</taxon>
        <taxon>Teleostei</taxon>
        <taxon>Anguilliformes</taxon>
        <taxon>Anguillidae</taxon>
        <taxon>Anguilla</taxon>
    </lineage>
</organism>